<dbReference type="EMBL" id="DPVG01000081">
    <property type="protein sequence ID" value="HCK23604.1"/>
    <property type="molecule type" value="Genomic_DNA"/>
</dbReference>
<gene>
    <name evidence="1" type="ORF">DHW31_02290</name>
</gene>
<proteinExistence type="predicted"/>
<dbReference type="PROSITE" id="PS51257">
    <property type="entry name" value="PROKAR_LIPOPROTEIN"/>
    <property type="match status" value="1"/>
</dbReference>
<dbReference type="Proteomes" id="UP000263098">
    <property type="component" value="Unassembled WGS sequence"/>
</dbReference>
<dbReference type="AlphaFoldDB" id="A0A3D2SCL8"/>
<evidence type="ECO:0000313" key="2">
    <source>
        <dbReference type="Proteomes" id="UP000263098"/>
    </source>
</evidence>
<organism evidence="1 2">
    <name type="scientific">Bacteroides graminisolvens</name>
    <dbReference type="NCBI Taxonomy" id="477666"/>
    <lineage>
        <taxon>Bacteria</taxon>
        <taxon>Pseudomonadati</taxon>
        <taxon>Bacteroidota</taxon>
        <taxon>Bacteroidia</taxon>
        <taxon>Bacteroidales</taxon>
        <taxon>Bacteroidaceae</taxon>
        <taxon>Bacteroides</taxon>
    </lineage>
</organism>
<protein>
    <recommendedName>
        <fullName evidence="3">Thioredoxin domain-containing protein</fullName>
    </recommendedName>
</protein>
<dbReference type="SUPFAM" id="SSF52833">
    <property type="entry name" value="Thioredoxin-like"/>
    <property type="match status" value="1"/>
</dbReference>
<sequence>MRYVTLITLVYIAYSCSSSNKRTQLTQSEALVSDWYGKEIRMVEGLPCRVLGNDTLVGDMFSKPCKILVYVDSIGCTPCRLQLPEWKALLEEMKPVHDRVSVLFVFQPQNIEELDMLFLRYGVRTPYFQDEDEKFKKVNSFPGDMSSQVFLLDKDNRVVLVGRPVGNKKLWKLYREQITSILDLPKGLWPEEKRDTNQ</sequence>
<evidence type="ECO:0008006" key="3">
    <source>
        <dbReference type="Google" id="ProtNLM"/>
    </source>
</evidence>
<reference evidence="1 2" key="1">
    <citation type="journal article" date="2018" name="Nat. Biotechnol.">
        <title>A standardized bacterial taxonomy based on genome phylogeny substantially revises the tree of life.</title>
        <authorList>
            <person name="Parks D.H."/>
            <person name="Chuvochina M."/>
            <person name="Waite D.W."/>
            <person name="Rinke C."/>
            <person name="Skarshewski A."/>
            <person name="Chaumeil P.A."/>
            <person name="Hugenholtz P."/>
        </authorList>
    </citation>
    <scope>NUCLEOTIDE SEQUENCE [LARGE SCALE GENOMIC DNA]</scope>
    <source>
        <strain evidence="1">UBA9667</strain>
    </source>
</reference>
<comment type="caution">
    <text evidence="1">The sequence shown here is derived from an EMBL/GenBank/DDBJ whole genome shotgun (WGS) entry which is preliminary data.</text>
</comment>
<accession>A0A3D2SCL8</accession>
<dbReference type="Gene3D" id="3.40.30.10">
    <property type="entry name" value="Glutaredoxin"/>
    <property type="match status" value="1"/>
</dbReference>
<evidence type="ECO:0000313" key="1">
    <source>
        <dbReference type="EMBL" id="HCK23604.1"/>
    </source>
</evidence>
<dbReference type="InterPro" id="IPR036249">
    <property type="entry name" value="Thioredoxin-like_sf"/>
</dbReference>
<name>A0A3D2SCL8_9BACE</name>